<keyword evidence="3" id="KW-1185">Reference proteome</keyword>
<protein>
    <submittedName>
        <fullName evidence="2">Uncharacterized protein</fullName>
    </submittedName>
</protein>
<dbReference type="AlphaFoldDB" id="A0AAV0X1L2"/>
<dbReference type="EMBL" id="CARXXK010000003">
    <property type="protein sequence ID" value="CAI6361923.1"/>
    <property type="molecule type" value="Genomic_DNA"/>
</dbReference>
<reference evidence="2 3" key="1">
    <citation type="submission" date="2023-01" db="EMBL/GenBank/DDBJ databases">
        <authorList>
            <person name="Whitehead M."/>
        </authorList>
    </citation>
    <scope>NUCLEOTIDE SEQUENCE [LARGE SCALE GENOMIC DNA]</scope>
</reference>
<comment type="caution">
    <text evidence="2">The sequence shown here is derived from an EMBL/GenBank/DDBJ whole genome shotgun (WGS) entry which is preliminary data.</text>
</comment>
<dbReference type="Proteomes" id="UP001160148">
    <property type="component" value="Unassembled WGS sequence"/>
</dbReference>
<evidence type="ECO:0000313" key="2">
    <source>
        <dbReference type="EMBL" id="CAI6361923.1"/>
    </source>
</evidence>
<evidence type="ECO:0000313" key="3">
    <source>
        <dbReference type="Proteomes" id="UP001160148"/>
    </source>
</evidence>
<feature type="region of interest" description="Disordered" evidence="1">
    <location>
        <begin position="58"/>
        <end position="81"/>
    </location>
</feature>
<sequence length="195" mass="21878">MEANAGSSRCTESSDWHKEGRSLIDACDRNNTSVGCPLRCGLAESFRWTPELTDDSPVNNSVVKMDSPPVPPVLTTEDTDDQTDTLKYLQQHISMIEALDLAVDHRVATTVGLQSRPLRENAVIFRSSAEPSIHSPVYGSVKSVPPVQATEIQPNPVRYPDRRRSLWKRSTRFMRKSMVNAARRICFCQSFVDLE</sequence>
<evidence type="ECO:0000256" key="1">
    <source>
        <dbReference type="SAM" id="MobiDB-lite"/>
    </source>
</evidence>
<gene>
    <name evidence="2" type="ORF">MEUPH1_LOCUS17048</name>
</gene>
<proteinExistence type="predicted"/>
<accession>A0AAV0X1L2</accession>
<organism evidence="2 3">
    <name type="scientific">Macrosiphum euphorbiae</name>
    <name type="common">potato aphid</name>
    <dbReference type="NCBI Taxonomy" id="13131"/>
    <lineage>
        <taxon>Eukaryota</taxon>
        <taxon>Metazoa</taxon>
        <taxon>Ecdysozoa</taxon>
        <taxon>Arthropoda</taxon>
        <taxon>Hexapoda</taxon>
        <taxon>Insecta</taxon>
        <taxon>Pterygota</taxon>
        <taxon>Neoptera</taxon>
        <taxon>Paraneoptera</taxon>
        <taxon>Hemiptera</taxon>
        <taxon>Sternorrhyncha</taxon>
        <taxon>Aphidomorpha</taxon>
        <taxon>Aphidoidea</taxon>
        <taxon>Aphididae</taxon>
        <taxon>Macrosiphini</taxon>
        <taxon>Macrosiphum</taxon>
    </lineage>
</organism>
<name>A0AAV0X1L2_9HEMI</name>